<feature type="transmembrane region" description="Helical" evidence="6">
    <location>
        <begin position="323"/>
        <end position="341"/>
    </location>
</feature>
<comment type="caution">
    <text evidence="7">The sequence shown here is derived from an EMBL/GenBank/DDBJ whole genome shotgun (WGS) entry which is preliminary data.</text>
</comment>
<proteinExistence type="predicted"/>
<feature type="transmembrane region" description="Helical" evidence="6">
    <location>
        <begin position="163"/>
        <end position="185"/>
    </location>
</feature>
<organism evidence="7 8">
    <name type="scientific">Faecalispora sporosphaeroides</name>
    <dbReference type="NCBI Taxonomy" id="1549"/>
    <lineage>
        <taxon>Bacteria</taxon>
        <taxon>Bacillati</taxon>
        <taxon>Bacillota</taxon>
        <taxon>Clostridia</taxon>
        <taxon>Eubacteriales</taxon>
        <taxon>Oscillospiraceae</taxon>
        <taxon>Faecalispora</taxon>
    </lineage>
</organism>
<dbReference type="EMBL" id="SVNY01000004">
    <property type="protein sequence ID" value="MBE6833828.1"/>
    <property type="molecule type" value="Genomic_DNA"/>
</dbReference>
<dbReference type="InterPro" id="IPR002797">
    <property type="entry name" value="Polysacc_synth"/>
</dbReference>
<reference evidence="7" key="1">
    <citation type="submission" date="2019-04" db="EMBL/GenBank/DDBJ databases">
        <title>Evolution of Biomass-Degrading Anaerobic Consortia Revealed by Metagenomics.</title>
        <authorList>
            <person name="Peng X."/>
        </authorList>
    </citation>
    <scope>NUCLEOTIDE SEQUENCE</scope>
    <source>
        <strain evidence="7">SIG551</strain>
    </source>
</reference>
<evidence type="ECO:0000256" key="6">
    <source>
        <dbReference type="SAM" id="Phobius"/>
    </source>
</evidence>
<comment type="subcellular location">
    <subcellularLocation>
        <location evidence="1">Cell membrane</location>
        <topology evidence="1">Multi-pass membrane protein</topology>
    </subcellularLocation>
</comment>
<keyword evidence="2" id="KW-1003">Cell membrane</keyword>
<keyword evidence="4 6" id="KW-1133">Transmembrane helix</keyword>
<protein>
    <submittedName>
        <fullName evidence="7">Stage V sporulation protein B</fullName>
    </submittedName>
</protein>
<dbReference type="PIRSF" id="PIRSF038958">
    <property type="entry name" value="PG_synth_SpoVB"/>
    <property type="match status" value="1"/>
</dbReference>
<evidence type="ECO:0000313" key="7">
    <source>
        <dbReference type="EMBL" id="MBE6833828.1"/>
    </source>
</evidence>
<feature type="transmembrane region" description="Helical" evidence="6">
    <location>
        <begin position="12"/>
        <end position="35"/>
    </location>
</feature>
<feature type="transmembrane region" description="Helical" evidence="6">
    <location>
        <begin position="94"/>
        <end position="112"/>
    </location>
</feature>
<dbReference type="Pfam" id="PF01943">
    <property type="entry name" value="Polysacc_synt"/>
    <property type="match status" value="1"/>
</dbReference>
<dbReference type="InterPro" id="IPR024923">
    <property type="entry name" value="PG_synth_SpoVB"/>
</dbReference>
<feature type="transmembrane region" description="Helical" evidence="6">
    <location>
        <begin position="447"/>
        <end position="468"/>
    </location>
</feature>
<dbReference type="Proteomes" id="UP000754750">
    <property type="component" value="Unassembled WGS sequence"/>
</dbReference>
<gene>
    <name evidence="7" type="ORF">E7512_09650</name>
</gene>
<evidence type="ECO:0000256" key="1">
    <source>
        <dbReference type="ARBA" id="ARBA00004651"/>
    </source>
</evidence>
<dbReference type="PANTHER" id="PTHR30250:SF24">
    <property type="entry name" value="STAGE V SPORULATION PROTEIN B"/>
    <property type="match status" value="1"/>
</dbReference>
<dbReference type="AlphaFoldDB" id="A0A928KSE6"/>
<keyword evidence="5 6" id="KW-0472">Membrane</keyword>
<evidence type="ECO:0000256" key="2">
    <source>
        <dbReference type="ARBA" id="ARBA00022475"/>
    </source>
</evidence>
<keyword evidence="3 6" id="KW-0812">Transmembrane</keyword>
<evidence type="ECO:0000256" key="4">
    <source>
        <dbReference type="ARBA" id="ARBA00022989"/>
    </source>
</evidence>
<feature type="transmembrane region" description="Helical" evidence="6">
    <location>
        <begin position="47"/>
        <end position="74"/>
    </location>
</feature>
<feature type="transmembrane region" description="Helical" evidence="6">
    <location>
        <begin position="191"/>
        <end position="215"/>
    </location>
</feature>
<feature type="transmembrane region" description="Helical" evidence="6">
    <location>
        <begin position="281"/>
        <end position="302"/>
    </location>
</feature>
<feature type="transmembrane region" description="Helical" evidence="6">
    <location>
        <begin position="480"/>
        <end position="502"/>
    </location>
</feature>
<evidence type="ECO:0000313" key="8">
    <source>
        <dbReference type="Proteomes" id="UP000754750"/>
    </source>
</evidence>
<feature type="transmembrane region" description="Helical" evidence="6">
    <location>
        <begin position="361"/>
        <end position="379"/>
    </location>
</feature>
<sequence length="527" mass="57001">MVLCLMNKRIFLINTLILTAGSLFMRMLNIGYRVFISDRIGAAGLGLYQLIFSVFILAITISTSGISLAVTRLVAEAMAKDDPGYAKGAVRKGIACSLTLSLAAMAVLYLLAQPIADVLLNEPSAARPLQMLAPGLPFMAVSASLRGYFIAMRKALRPATAEILEQLATIGIAVTLFALLAPQTLEGACLVLMLGSTAGEMVSCLYNGILYLWDVRRLHGHRARGKGALWGILRIALPSMTGYTARNILSAVENLLIPTGLRKNGSNAVSAMAQYGVIQGMVMPVLYFPAALLSALAALLVPEMAEANAAGKSRAIARATGRAMQMTLLFSFLIMGIFLGFSRDIGLTFYKNEQTGILLRILAPLVPLMYLDGIVDSILKGLDQQMSSLKYNLSDSALRVVLIYSLIPVYGLKGYIAVVFFSTIFNASLSIHRLIQVARVPIQMIDWVAKPLLCMALSVSLVTLLLRFSPFSFFLPYQCVILQVCVTPPLYAAFLFLCGSLGREDIRWVRSLTGRRPAAAPAQANSD</sequence>
<dbReference type="PANTHER" id="PTHR30250">
    <property type="entry name" value="PST FAMILY PREDICTED COLANIC ACID TRANSPORTER"/>
    <property type="match status" value="1"/>
</dbReference>
<accession>A0A928KSE6</accession>
<evidence type="ECO:0000256" key="5">
    <source>
        <dbReference type="ARBA" id="ARBA00023136"/>
    </source>
</evidence>
<dbReference type="InterPro" id="IPR050833">
    <property type="entry name" value="Poly_Biosynth_Transport"/>
</dbReference>
<name>A0A928KSE6_9FIRM</name>
<feature type="transmembrane region" description="Helical" evidence="6">
    <location>
        <begin position="132"/>
        <end position="151"/>
    </location>
</feature>
<dbReference type="GO" id="GO:0005886">
    <property type="term" value="C:plasma membrane"/>
    <property type="evidence" value="ECO:0007669"/>
    <property type="project" value="UniProtKB-SubCell"/>
</dbReference>
<evidence type="ECO:0000256" key="3">
    <source>
        <dbReference type="ARBA" id="ARBA00022692"/>
    </source>
</evidence>